<dbReference type="PROSITE" id="PS51747">
    <property type="entry name" value="CYT_DCMP_DEAMINASES_2"/>
    <property type="match status" value="1"/>
</dbReference>
<dbReference type="OrthoDB" id="9802676at2"/>
<evidence type="ECO:0000256" key="7">
    <source>
        <dbReference type="ARBA" id="ARBA00048045"/>
    </source>
</evidence>
<dbReference type="PANTHER" id="PTHR11079:SF202">
    <property type="entry name" value="TRNA-SPECIFIC ADENOSINE DEAMINASE"/>
    <property type="match status" value="1"/>
</dbReference>
<evidence type="ECO:0000256" key="3">
    <source>
        <dbReference type="ARBA" id="ARBA00022694"/>
    </source>
</evidence>
<keyword evidence="5 8" id="KW-0378">Hydrolase</keyword>
<organism evidence="10 11">
    <name type="scientific">Secundilactobacillus oryzae JCM 18671</name>
    <dbReference type="NCBI Taxonomy" id="1291743"/>
    <lineage>
        <taxon>Bacteria</taxon>
        <taxon>Bacillati</taxon>
        <taxon>Bacillota</taxon>
        <taxon>Bacilli</taxon>
        <taxon>Lactobacillales</taxon>
        <taxon>Lactobacillaceae</taxon>
        <taxon>Secundilactobacillus</taxon>
    </lineage>
</organism>
<evidence type="ECO:0000313" key="11">
    <source>
        <dbReference type="Proteomes" id="UP000028700"/>
    </source>
</evidence>
<evidence type="ECO:0000256" key="1">
    <source>
        <dbReference type="ARBA" id="ARBA00010669"/>
    </source>
</evidence>
<comment type="caution">
    <text evidence="10">The sequence shown here is derived from an EMBL/GenBank/DDBJ whole genome shotgun (WGS) entry which is preliminary data.</text>
</comment>
<comment type="catalytic activity">
    <reaction evidence="7 8">
        <text>adenosine(34) in tRNA + H2O + H(+) = inosine(34) in tRNA + NH4(+)</text>
        <dbReference type="Rhea" id="RHEA:43168"/>
        <dbReference type="Rhea" id="RHEA-COMP:10373"/>
        <dbReference type="Rhea" id="RHEA-COMP:10374"/>
        <dbReference type="ChEBI" id="CHEBI:15377"/>
        <dbReference type="ChEBI" id="CHEBI:15378"/>
        <dbReference type="ChEBI" id="CHEBI:28938"/>
        <dbReference type="ChEBI" id="CHEBI:74411"/>
        <dbReference type="ChEBI" id="CHEBI:82852"/>
        <dbReference type="EC" id="3.5.4.33"/>
    </reaction>
</comment>
<evidence type="ECO:0000256" key="2">
    <source>
        <dbReference type="ARBA" id="ARBA00011738"/>
    </source>
</evidence>
<evidence type="ECO:0000256" key="8">
    <source>
        <dbReference type="HAMAP-Rule" id="MF_00972"/>
    </source>
</evidence>
<dbReference type="SUPFAM" id="SSF53927">
    <property type="entry name" value="Cytidine deaminase-like"/>
    <property type="match status" value="1"/>
</dbReference>
<dbReference type="AlphaFoldDB" id="A0A081BK02"/>
<dbReference type="NCBIfam" id="NF008113">
    <property type="entry name" value="PRK10860.1"/>
    <property type="match status" value="1"/>
</dbReference>
<feature type="domain" description="CMP/dCMP-type deaminase" evidence="9">
    <location>
        <begin position="3"/>
        <end position="112"/>
    </location>
</feature>
<evidence type="ECO:0000256" key="6">
    <source>
        <dbReference type="ARBA" id="ARBA00022833"/>
    </source>
</evidence>
<comment type="cofactor">
    <cofactor evidence="8">
        <name>Zn(2+)</name>
        <dbReference type="ChEBI" id="CHEBI:29105"/>
    </cofactor>
    <text evidence="8">Binds 1 zinc ion per subunit.</text>
</comment>
<dbReference type="Gene3D" id="3.40.140.10">
    <property type="entry name" value="Cytidine Deaminase, domain 2"/>
    <property type="match status" value="1"/>
</dbReference>
<name>A0A081BK02_9LACO</name>
<dbReference type="InterPro" id="IPR028883">
    <property type="entry name" value="tRNA_aden_deaminase"/>
</dbReference>
<comment type="function">
    <text evidence="8">Catalyzes the deamination of adenosine to inosine at the wobble position 34 of tRNA(Arg2).</text>
</comment>
<reference evidence="10" key="1">
    <citation type="journal article" date="2014" name="Genome Announc.">
        <title>Draft Genome Sequence of Lactobacillus oryzae Strain SG293T.</title>
        <authorList>
            <person name="Tanizawa Y."/>
            <person name="Fujisawa T."/>
            <person name="Mochizuki T."/>
            <person name="Kaminuma E."/>
            <person name="Nakamura Y."/>
            <person name="Tohno M."/>
        </authorList>
    </citation>
    <scope>NUCLEOTIDE SEQUENCE [LARGE SCALE GENOMIC DNA]</scope>
    <source>
        <strain evidence="10">SG293</strain>
    </source>
</reference>
<dbReference type="CDD" id="cd01285">
    <property type="entry name" value="nucleoside_deaminase"/>
    <property type="match status" value="1"/>
</dbReference>
<dbReference type="Proteomes" id="UP000028700">
    <property type="component" value="Unassembled WGS sequence"/>
</dbReference>
<feature type="binding site" evidence="8">
    <location>
        <position position="54"/>
    </location>
    <ligand>
        <name>Zn(2+)</name>
        <dbReference type="ChEBI" id="CHEBI:29105"/>
        <note>catalytic</note>
    </ligand>
</feature>
<dbReference type="GO" id="GO:0002100">
    <property type="term" value="P:tRNA wobble adenosine to inosine editing"/>
    <property type="evidence" value="ECO:0007669"/>
    <property type="project" value="UniProtKB-UniRule"/>
</dbReference>
<accession>A0A081BK02</accession>
<dbReference type="GO" id="GO:0008270">
    <property type="term" value="F:zinc ion binding"/>
    <property type="evidence" value="ECO:0007669"/>
    <property type="project" value="UniProtKB-UniRule"/>
</dbReference>
<dbReference type="FunFam" id="3.40.140.10:FF:000005">
    <property type="entry name" value="tRNA-specific adenosine deaminase"/>
    <property type="match status" value="1"/>
</dbReference>
<dbReference type="InterPro" id="IPR016192">
    <property type="entry name" value="APOBEC/CMP_deaminase_Zn-bd"/>
</dbReference>
<evidence type="ECO:0000256" key="5">
    <source>
        <dbReference type="ARBA" id="ARBA00022801"/>
    </source>
</evidence>
<keyword evidence="11" id="KW-1185">Reference proteome</keyword>
<dbReference type="RefSeq" id="WP_034528822.1">
    <property type="nucleotide sequence ID" value="NZ_BBJM01000027.1"/>
</dbReference>
<comment type="similarity">
    <text evidence="1">Belongs to the cytidine and deoxycytidylate deaminase family. ADAT2 subfamily.</text>
</comment>
<keyword evidence="6 8" id="KW-0862">Zinc</keyword>
<dbReference type="HAMAP" id="MF_00972">
    <property type="entry name" value="tRNA_aden_deaminase"/>
    <property type="match status" value="1"/>
</dbReference>
<dbReference type="EMBL" id="BBJM01000027">
    <property type="protein sequence ID" value="GAK48370.1"/>
    <property type="molecule type" value="Genomic_DNA"/>
</dbReference>
<dbReference type="EC" id="3.5.4.33" evidence="8"/>
<sequence>MNNEPTYFMKEALVEAKKAALIGEVPIGAVVVHDGQIIGRGHNLREHANEAGAHAEMIAITEANHVLGSWRLLDCDLYVTVEPCPMCSGALINSQIKRVYFGARNPKAGTVRSLYQLVEDERFNHQVEVVEGVMAEEAAAEMKQFFQAARKRRKAKKDLPNQQ</sequence>
<feature type="binding site" evidence="8">
    <location>
        <position position="84"/>
    </location>
    <ligand>
        <name>Zn(2+)</name>
        <dbReference type="ChEBI" id="CHEBI:29105"/>
        <note>catalytic</note>
    </ligand>
</feature>
<dbReference type="Pfam" id="PF00383">
    <property type="entry name" value="dCMP_cyt_deam_1"/>
    <property type="match status" value="1"/>
</dbReference>
<evidence type="ECO:0000259" key="9">
    <source>
        <dbReference type="PROSITE" id="PS51747"/>
    </source>
</evidence>
<dbReference type="InterPro" id="IPR016193">
    <property type="entry name" value="Cytidine_deaminase-like"/>
</dbReference>
<evidence type="ECO:0000313" key="10">
    <source>
        <dbReference type="EMBL" id="GAK48370.1"/>
    </source>
</evidence>
<comment type="subunit">
    <text evidence="2 8">Homodimer.</text>
</comment>
<keyword evidence="3 8" id="KW-0819">tRNA processing</keyword>
<dbReference type="GO" id="GO:0052717">
    <property type="term" value="F:tRNA-specific adenosine-34 deaminase activity"/>
    <property type="evidence" value="ECO:0007669"/>
    <property type="project" value="UniProtKB-UniRule"/>
</dbReference>
<dbReference type="STRING" id="1291743.LOSG293_270050"/>
<keyword evidence="4 8" id="KW-0479">Metal-binding</keyword>
<feature type="active site" description="Proton donor" evidence="8">
    <location>
        <position position="56"/>
    </location>
</feature>
<protein>
    <recommendedName>
        <fullName evidence="8">tRNA-specific adenosine deaminase</fullName>
        <ecNumber evidence="8">3.5.4.33</ecNumber>
    </recommendedName>
</protein>
<feature type="binding site" evidence="8">
    <location>
        <position position="87"/>
    </location>
    <ligand>
        <name>Zn(2+)</name>
        <dbReference type="ChEBI" id="CHEBI:29105"/>
        <note>catalytic</note>
    </ligand>
</feature>
<dbReference type="InterPro" id="IPR002125">
    <property type="entry name" value="CMP_dCMP_dom"/>
</dbReference>
<proteinExistence type="inferred from homology"/>
<evidence type="ECO:0000256" key="4">
    <source>
        <dbReference type="ARBA" id="ARBA00022723"/>
    </source>
</evidence>
<gene>
    <name evidence="8" type="primary">tadA</name>
    <name evidence="10" type="ORF">LOSG293_270050</name>
</gene>
<dbReference type="PROSITE" id="PS00903">
    <property type="entry name" value="CYT_DCMP_DEAMINASES_1"/>
    <property type="match status" value="1"/>
</dbReference>
<dbReference type="eggNOG" id="COG0590">
    <property type="taxonomic scope" value="Bacteria"/>
</dbReference>
<dbReference type="PANTHER" id="PTHR11079">
    <property type="entry name" value="CYTOSINE DEAMINASE FAMILY MEMBER"/>
    <property type="match status" value="1"/>
</dbReference>